<evidence type="ECO:0000313" key="3">
    <source>
        <dbReference type="EMBL" id="KAF2803883.1"/>
    </source>
</evidence>
<feature type="region of interest" description="Disordered" evidence="2">
    <location>
        <begin position="57"/>
        <end position="80"/>
    </location>
</feature>
<evidence type="ECO:0000313" key="4">
    <source>
        <dbReference type="Proteomes" id="UP000504636"/>
    </source>
</evidence>
<keyword evidence="1" id="KW-0175">Coiled coil</keyword>
<feature type="coiled-coil region" evidence="1">
    <location>
        <begin position="319"/>
        <end position="375"/>
    </location>
</feature>
<evidence type="ECO:0000256" key="2">
    <source>
        <dbReference type="SAM" id="MobiDB-lite"/>
    </source>
</evidence>
<feature type="region of interest" description="Disordered" evidence="2">
    <location>
        <begin position="1"/>
        <end position="37"/>
    </location>
</feature>
<organism evidence="3">
    <name type="scientific">Mytilinidion resinicola</name>
    <dbReference type="NCBI Taxonomy" id="574789"/>
    <lineage>
        <taxon>Eukaryota</taxon>
        <taxon>Fungi</taxon>
        <taxon>Dikarya</taxon>
        <taxon>Ascomycota</taxon>
        <taxon>Pezizomycotina</taxon>
        <taxon>Dothideomycetes</taxon>
        <taxon>Pleosporomycetidae</taxon>
        <taxon>Mytilinidiales</taxon>
        <taxon>Mytilinidiaceae</taxon>
        <taxon>Mytilinidion</taxon>
    </lineage>
</organism>
<protein>
    <recommendedName>
        <fullName evidence="6">RING-type domain-containing protein</fullName>
    </recommendedName>
</protein>
<name>A0A6A6Y5S9_9PEZI</name>
<gene>
    <name evidence="3 5" type="ORF">BDZ99DRAFT_164749</name>
</gene>
<reference evidence="5" key="2">
    <citation type="submission" date="2020-04" db="EMBL/GenBank/DDBJ databases">
        <authorList>
            <consortium name="NCBI Genome Project"/>
        </authorList>
    </citation>
    <scope>NUCLEOTIDE SEQUENCE</scope>
    <source>
        <strain evidence="5">CBS 304.34</strain>
    </source>
</reference>
<feature type="coiled-coil region" evidence="1">
    <location>
        <begin position="459"/>
        <end position="507"/>
    </location>
</feature>
<dbReference type="EMBL" id="MU003716">
    <property type="protein sequence ID" value="KAF2803883.1"/>
    <property type="molecule type" value="Genomic_DNA"/>
</dbReference>
<dbReference type="AlphaFoldDB" id="A0A6A6Y5S9"/>
<dbReference type="GeneID" id="54453793"/>
<accession>A0A6A6Y5S9</accession>
<reference evidence="3 5" key="1">
    <citation type="journal article" date="2020" name="Stud. Mycol.">
        <title>101 Dothideomycetes genomes: a test case for predicting lifestyles and emergence of pathogens.</title>
        <authorList>
            <person name="Haridas S."/>
            <person name="Albert R."/>
            <person name="Binder M."/>
            <person name="Bloem J."/>
            <person name="Labutti K."/>
            <person name="Salamov A."/>
            <person name="Andreopoulos B."/>
            <person name="Baker S."/>
            <person name="Barry K."/>
            <person name="Bills G."/>
            <person name="Bluhm B."/>
            <person name="Cannon C."/>
            <person name="Castanera R."/>
            <person name="Culley D."/>
            <person name="Daum C."/>
            <person name="Ezra D."/>
            <person name="Gonzalez J."/>
            <person name="Henrissat B."/>
            <person name="Kuo A."/>
            <person name="Liang C."/>
            <person name="Lipzen A."/>
            <person name="Lutzoni F."/>
            <person name="Magnuson J."/>
            <person name="Mondo S."/>
            <person name="Nolan M."/>
            <person name="Ohm R."/>
            <person name="Pangilinan J."/>
            <person name="Park H.-J."/>
            <person name="Ramirez L."/>
            <person name="Alfaro M."/>
            <person name="Sun H."/>
            <person name="Tritt A."/>
            <person name="Yoshinaga Y."/>
            <person name="Zwiers L.-H."/>
            <person name="Turgeon B."/>
            <person name="Goodwin S."/>
            <person name="Spatafora J."/>
            <person name="Crous P."/>
            <person name="Grigoriev I."/>
        </authorList>
    </citation>
    <scope>NUCLEOTIDE SEQUENCE</scope>
    <source>
        <strain evidence="3 5">CBS 304.34</strain>
    </source>
</reference>
<dbReference type="RefSeq" id="XP_033570847.1">
    <property type="nucleotide sequence ID" value="XM_033712900.1"/>
</dbReference>
<feature type="compositionally biased region" description="Basic and acidic residues" evidence="2">
    <location>
        <begin position="7"/>
        <end position="29"/>
    </location>
</feature>
<reference evidence="5" key="3">
    <citation type="submission" date="2025-04" db="UniProtKB">
        <authorList>
            <consortium name="RefSeq"/>
        </authorList>
    </citation>
    <scope>IDENTIFICATION</scope>
    <source>
        <strain evidence="5">CBS 304.34</strain>
    </source>
</reference>
<dbReference type="Proteomes" id="UP000504636">
    <property type="component" value="Unplaced"/>
</dbReference>
<evidence type="ECO:0008006" key="6">
    <source>
        <dbReference type="Google" id="ProtNLM"/>
    </source>
</evidence>
<evidence type="ECO:0000313" key="5">
    <source>
        <dbReference type="RefSeq" id="XP_033570847.1"/>
    </source>
</evidence>
<proteinExistence type="predicted"/>
<sequence>MKAQTVENDRLRKLEAEQRMGNDDGKDGKASTARPVLLPRQDRFVGTFALASSMLGTPPRRLRLVNRESNSSRSEDMDWVPFRPTTSPIVIVSKSRAASSNPAQSRQAAQASDTDHDMADAASSPANAGAVAAASSIIRPAINDSAPSPQAVQAPDMDLDMADAATSPPSDEDTISVSSATFLATSLEPAVVVPAQPKERSPDASASTIDIGQRLQALEERFNMSSTSLDARLHVVESHHGLASKFMAAVEEDLEDAAKGSERFQAYRYQCEIDGLKKKEMNLQKGKTNIEEELVAVKAQLELTNFDFAQFEDIKNHEVAVLQEKQGKLETELAIAKEEIESMKRERETAAQSSKKKIQSQLDTYRALEKRLDKERGTHKSELQTKDNMLAALKESEGKLKGEIDEIKMAHEDHIQQLQASKDFELKEAAKREEEAIARDRRIGEAEVEQLKEMARRNRREWLGTKKDFENQAQELEQSGKNKDDEIARLTSELRNVQQRLDMTSNAVPTDSIPELERPRKRVRWEMNDEELDEVVAGQAGQEEDKCVKCHGTPVEPYLTSYSHLYCLSCLEERECLSCGGQISYSVPRAMT</sequence>
<feature type="compositionally biased region" description="Polar residues" evidence="2">
    <location>
        <begin position="96"/>
        <end position="112"/>
    </location>
</feature>
<feature type="region of interest" description="Disordered" evidence="2">
    <location>
        <begin position="95"/>
        <end position="126"/>
    </location>
</feature>
<keyword evidence="4" id="KW-1185">Reference proteome</keyword>
<evidence type="ECO:0000256" key="1">
    <source>
        <dbReference type="SAM" id="Coils"/>
    </source>
</evidence>